<evidence type="ECO:0000313" key="6">
    <source>
        <dbReference type="Proteomes" id="UP001501195"/>
    </source>
</evidence>
<proteinExistence type="predicted"/>
<dbReference type="PANTHER" id="PTHR46494:SF1">
    <property type="entry name" value="CORA FAMILY METAL ION TRANSPORTER (EUROFUNG)"/>
    <property type="match status" value="1"/>
</dbReference>
<gene>
    <name evidence="5" type="primary">corA_1</name>
    <name evidence="5" type="ORF">GCM10023225_29650</name>
</gene>
<dbReference type="InterPro" id="IPR002523">
    <property type="entry name" value="MgTranspt_CorA/ZnTranspt_ZntB"/>
</dbReference>
<organism evidence="5 6">
    <name type="scientific">Kineococcus glutinatus</name>
    <dbReference type="NCBI Taxonomy" id="1070872"/>
    <lineage>
        <taxon>Bacteria</taxon>
        <taxon>Bacillati</taxon>
        <taxon>Actinomycetota</taxon>
        <taxon>Actinomycetes</taxon>
        <taxon>Kineosporiales</taxon>
        <taxon>Kineosporiaceae</taxon>
        <taxon>Kineococcus</taxon>
    </lineage>
</organism>
<dbReference type="PANTHER" id="PTHR46494">
    <property type="entry name" value="CORA FAMILY METAL ION TRANSPORTER (EUROFUNG)"/>
    <property type="match status" value="1"/>
</dbReference>
<dbReference type="RefSeq" id="WP_345713462.1">
    <property type="nucleotide sequence ID" value="NZ_BAABIL010000513.1"/>
</dbReference>
<dbReference type="Gene3D" id="1.20.58.340">
    <property type="entry name" value="Magnesium transport protein CorA, transmembrane region"/>
    <property type="match status" value="1"/>
</dbReference>
<dbReference type="InterPro" id="IPR045861">
    <property type="entry name" value="CorA_cytoplasmic_dom"/>
</dbReference>
<evidence type="ECO:0000256" key="3">
    <source>
        <dbReference type="ARBA" id="ARBA00022475"/>
    </source>
</evidence>
<dbReference type="Proteomes" id="UP001501195">
    <property type="component" value="Unassembled WGS sequence"/>
</dbReference>
<keyword evidence="3" id="KW-1003">Cell membrane</keyword>
<feature type="region of interest" description="Disordered" evidence="4">
    <location>
        <begin position="25"/>
        <end position="50"/>
    </location>
</feature>
<evidence type="ECO:0000256" key="1">
    <source>
        <dbReference type="ARBA" id="ARBA00004651"/>
    </source>
</evidence>
<keyword evidence="2" id="KW-0813">Transport</keyword>
<sequence>MTQRSASARVAAGLARARAALTALTGPVEPRAPAPPRPAVGAERSTAPAGPRPLDVRALGLFDARLPVVGARLYVDGRAEQVAHLADALTTARRRGGFVWLGLHGPTAADVAELAAPFGLPAAAVDDALRAHQRPKLQSYPGTTFGVVKPVRYVDHEEVVDVSEVDVFVGEHFAITVRHGESGIVAAVRAGLDERPGDAAAGPELVLRRIVQLAVSGYAEVVDAIALDVDEIEEQVFGGDGGAAEQHAERIYKLKREVLEFKRAALPLVGPAQRLWAEPPGAQRPGDRDDVQEDLLRVVEAVEGYDTLLTGVLQAHLAQVGVQQNRTAVRQNEDMRRISAWAAIALVPTAVAGVHS</sequence>
<name>A0ABP9I8E9_9ACTN</name>
<dbReference type="Pfam" id="PF01544">
    <property type="entry name" value="CorA"/>
    <property type="match status" value="1"/>
</dbReference>
<comment type="caution">
    <text evidence="5">The sequence shown here is derived from an EMBL/GenBank/DDBJ whole genome shotgun (WGS) entry which is preliminary data.</text>
</comment>
<evidence type="ECO:0000313" key="5">
    <source>
        <dbReference type="EMBL" id="GAA4990841.1"/>
    </source>
</evidence>
<dbReference type="Gene3D" id="3.30.460.20">
    <property type="entry name" value="CorA soluble domain-like"/>
    <property type="match status" value="1"/>
</dbReference>
<evidence type="ECO:0000256" key="4">
    <source>
        <dbReference type="SAM" id="MobiDB-lite"/>
    </source>
</evidence>
<accession>A0ABP9I8E9</accession>
<comment type="subcellular location">
    <subcellularLocation>
        <location evidence="1">Cell membrane</location>
        <topology evidence="1">Multi-pass membrane protein</topology>
    </subcellularLocation>
</comment>
<dbReference type="SUPFAM" id="SSF143865">
    <property type="entry name" value="CorA soluble domain-like"/>
    <property type="match status" value="1"/>
</dbReference>
<reference evidence="6" key="1">
    <citation type="journal article" date="2019" name="Int. J. Syst. Evol. Microbiol.">
        <title>The Global Catalogue of Microorganisms (GCM) 10K type strain sequencing project: providing services to taxonomists for standard genome sequencing and annotation.</title>
        <authorList>
            <consortium name="The Broad Institute Genomics Platform"/>
            <consortium name="The Broad Institute Genome Sequencing Center for Infectious Disease"/>
            <person name="Wu L."/>
            <person name="Ma J."/>
        </authorList>
    </citation>
    <scope>NUCLEOTIDE SEQUENCE [LARGE SCALE GENOMIC DNA]</scope>
    <source>
        <strain evidence="6">JCM 18126</strain>
    </source>
</reference>
<keyword evidence="3" id="KW-0472">Membrane</keyword>
<protein>
    <submittedName>
        <fullName evidence="5">Magnesium/cobalt transporter CorA</fullName>
    </submittedName>
</protein>
<evidence type="ECO:0000256" key="2">
    <source>
        <dbReference type="ARBA" id="ARBA00022448"/>
    </source>
</evidence>
<dbReference type="EMBL" id="BAABIL010000513">
    <property type="protein sequence ID" value="GAA4990841.1"/>
    <property type="molecule type" value="Genomic_DNA"/>
</dbReference>
<keyword evidence="6" id="KW-1185">Reference proteome</keyword>